<name>A0A2C8F845_9BACT</name>
<comment type="pathway">
    <text evidence="2">Amino-acid biosynthesis; L-valine biosynthesis; L-valine from pyruvate: step 4/4.</text>
</comment>
<reference evidence="10" key="1">
    <citation type="submission" date="2017-09" db="EMBL/GenBank/DDBJ databases">
        <authorList>
            <person name="Regsiter A."/>
            <person name="William W."/>
        </authorList>
    </citation>
    <scope>NUCLEOTIDE SEQUENCE [LARGE SCALE GENOMIC DNA]</scope>
    <source>
        <strain evidence="10">500-1</strain>
    </source>
</reference>
<evidence type="ECO:0000256" key="6">
    <source>
        <dbReference type="ARBA" id="ARBA00048212"/>
    </source>
</evidence>
<comment type="catalytic activity">
    <reaction evidence="7">
        <text>L-isoleucine + 2-oxoglutarate = (S)-3-methyl-2-oxopentanoate + L-glutamate</text>
        <dbReference type="Rhea" id="RHEA:24801"/>
        <dbReference type="ChEBI" id="CHEBI:16810"/>
        <dbReference type="ChEBI" id="CHEBI:29985"/>
        <dbReference type="ChEBI" id="CHEBI:35146"/>
        <dbReference type="ChEBI" id="CHEBI:58045"/>
        <dbReference type="EC" id="2.6.1.42"/>
    </reaction>
</comment>
<dbReference type="GO" id="GO:0046394">
    <property type="term" value="P:carboxylic acid biosynthetic process"/>
    <property type="evidence" value="ECO:0007669"/>
    <property type="project" value="UniProtKB-ARBA"/>
</dbReference>
<organism evidence="9 10">
    <name type="scientific">Pseudodesulfovibrio profundus</name>
    <dbReference type="NCBI Taxonomy" id="57320"/>
    <lineage>
        <taxon>Bacteria</taxon>
        <taxon>Pseudomonadati</taxon>
        <taxon>Thermodesulfobacteriota</taxon>
        <taxon>Desulfovibrionia</taxon>
        <taxon>Desulfovibrionales</taxon>
        <taxon>Desulfovibrionaceae</taxon>
    </lineage>
</organism>
<comment type="similarity">
    <text evidence="4">Belongs to the class-IV pyridoxal-phosphate-dependent aminotransferase family.</text>
</comment>
<dbReference type="SUPFAM" id="SSF56752">
    <property type="entry name" value="D-aminoacid aminotransferase-like PLP-dependent enzymes"/>
    <property type="match status" value="1"/>
</dbReference>
<dbReference type="GO" id="GO:0004084">
    <property type="term" value="F:branched-chain-amino-acid transaminase activity"/>
    <property type="evidence" value="ECO:0007669"/>
    <property type="project" value="UniProtKB-EC"/>
</dbReference>
<dbReference type="InterPro" id="IPR036038">
    <property type="entry name" value="Aminotransferase-like"/>
</dbReference>
<evidence type="ECO:0000256" key="2">
    <source>
        <dbReference type="ARBA" id="ARBA00004931"/>
    </source>
</evidence>
<dbReference type="Gene3D" id="3.20.10.10">
    <property type="entry name" value="D-amino Acid Aminotransferase, subunit A, domain 2"/>
    <property type="match status" value="1"/>
</dbReference>
<evidence type="ECO:0000256" key="1">
    <source>
        <dbReference type="ARBA" id="ARBA00004824"/>
    </source>
</evidence>
<sequence length="254" mass="28473">MIHYSNGKLRSKALAVNPTAPGFRYGTGFFETIYYNGNNLCHLDLHLDRLFHSLRAHDIAYDTIDFERVVNILLDRNELSGSTARVNIVYSAGTPRSHPVVLVAPFEPRPYKAYRLCLCEERHVSHLNAHKTNSYMFFHLAHKQANAAGFDDSALFDFDNNLLEATTGAILFKKNGSLYEPQSDFKLPSTTLAQAKTIHDITTRPINRDELGEFRHAYLLNSLIGMRPIVGIGEYAFAPDEGPCEPVTSLVLGC</sequence>
<protein>
    <recommendedName>
        <fullName evidence="5">branched-chain-amino-acid transaminase</fullName>
        <ecNumber evidence="5">2.6.1.42</ecNumber>
    </recommendedName>
</protein>
<comment type="catalytic activity">
    <reaction evidence="8">
        <text>L-leucine + 2-oxoglutarate = 4-methyl-2-oxopentanoate + L-glutamate</text>
        <dbReference type="Rhea" id="RHEA:18321"/>
        <dbReference type="ChEBI" id="CHEBI:16810"/>
        <dbReference type="ChEBI" id="CHEBI:17865"/>
        <dbReference type="ChEBI" id="CHEBI:29985"/>
        <dbReference type="ChEBI" id="CHEBI:57427"/>
        <dbReference type="EC" id="2.6.1.42"/>
    </reaction>
</comment>
<comment type="pathway">
    <text evidence="1">Amino-acid biosynthesis; L-isoleucine biosynthesis; L-isoleucine from 2-oxobutanoate: step 4/4.</text>
</comment>
<evidence type="ECO:0000256" key="4">
    <source>
        <dbReference type="ARBA" id="ARBA00009320"/>
    </source>
</evidence>
<evidence type="ECO:0000313" key="9">
    <source>
        <dbReference type="EMBL" id="SOB58691.1"/>
    </source>
</evidence>
<dbReference type="Gene3D" id="3.30.470.10">
    <property type="match status" value="1"/>
</dbReference>
<dbReference type="InterPro" id="IPR043132">
    <property type="entry name" value="BCAT-like_C"/>
</dbReference>
<dbReference type="AlphaFoldDB" id="A0A2C8F845"/>
<evidence type="ECO:0000256" key="5">
    <source>
        <dbReference type="ARBA" id="ARBA00013053"/>
    </source>
</evidence>
<comment type="pathway">
    <text evidence="3">Amino-acid biosynthesis; L-leucine biosynthesis; L-leucine from 3-methyl-2-oxobutanoate: step 4/4.</text>
</comment>
<dbReference type="Proteomes" id="UP000219215">
    <property type="component" value="Chromosome DPRO"/>
</dbReference>
<dbReference type="InterPro" id="IPR043131">
    <property type="entry name" value="BCAT-like_N"/>
</dbReference>
<proteinExistence type="inferred from homology"/>
<evidence type="ECO:0000256" key="3">
    <source>
        <dbReference type="ARBA" id="ARBA00005072"/>
    </source>
</evidence>
<keyword evidence="9" id="KW-0032">Aminotransferase</keyword>
<dbReference type="PANTHER" id="PTHR42743">
    <property type="entry name" value="AMINO-ACID AMINOTRANSFERASE"/>
    <property type="match status" value="1"/>
</dbReference>
<dbReference type="RefSeq" id="WP_097011704.1">
    <property type="nucleotide sequence ID" value="NZ_LT907975.1"/>
</dbReference>
<keyword evidence="10" id="KW-1185">Reference proteome</keyword>
<accession>A0A2C8F845</accession>
<dbReference type="EC" id="2.6.1.42" evidence="5"/>
<dbReference type="EMBL" id="LT907975">
    <property type="protein sequence ID" value="SOB58691.1"/>
    <property type="molecule type" value="Genomic_DNA"/>
</dbReference>
<evidence type="ECO:0000313" key="10">
    <source>
        <dbReference type="Proteomes" id="UP000219215"/>
    </source>
</evidence>
<evidence type="ECO:0000256" key="7">
    <source>
        <dbReference type="ARBA" id="ARBA00048798"/>
    </source>
</evidence>
<keyword evidence="9" id="KW-0808">Transferase</keyword>
<dbReference type="InterPro" id="IPR001544">
    <property type="entry name" value="Aminotrans_IV"/>
</dbReference>
<dbReference type="PANTHER" id="PTHR42743:SF11">
    <property type="entry name" value="AMINODEOXYCHORISMATE LYASE"/>
    <property type="match status" value="1"/>
</dbReference>
<dbReference type="OrthoDB" id="9805628at2"/>
<gene>
    <name evidence="9" type="ORF">DPRO_1791</name>
</gene>
<evidence type="ECO:0000256" key="8">
    <source>
        <dbReference type="ARBA" id="ARBA00049229"/>
    </source>
</evidence>
<dbReference type="KEGG" id="pprf:DPRO_1791"/>
<dbReference type="Pfam" id="PF01063">
    <property type="entry name" value="Aminotran_4"/>
    <property type="match status" value="1"/>
</dbReference>
<comment type="catalytic activity">
    <reaction evidence="6">
        <text>L-valine + 2-oxoglutarate = 3-methyl-2-oxobutanoate + L-glutamate</text>
        <dbReference type="Rhea" id="RHEA:24813"/>
        <dbReference type="ChEBI" id="CHEBI:11851"/>
        <dbReference type="ChEBI" id="CHEBI:16810"/>
        <dbReference type="ChEBI" id="CHEBI:29985"/>
        <dbReference type="ChEBI" id="CHEBI:57762"/>
        <dbReference type="EC" id="2.6.1.42"/>
    </reaction>
</comment>
<dbReference type="InterPro" id="IPR050571">
    <property type="entry name" value="Class-IV_PLP-Dep_Aminotrnsfr"/>
</dbReference>